<gene>
    <name evidence="2" type="ORF">C1J01_08910</name>
</gene>
<reference evidence="2 3" key="1">
    <citation type="submission" date="2018-01" db="EMBL/GenBank/DDBJ databases">
        <title>Draft genome sequence of Nonomuraea sp. KC333.</title>
        <authorList>
            <person name="Sahin N."/>
            <person name="Saygin H."/>
            <person name="Ay H."/>
        </authorList>
    </citation>
    <scope>NUCLEOTIDE SEQUENCE [LARGE SCALE GENOMIC DNA]</scope>
    <source>
        <strain evidence="2 3">KC333</strain>
    </source>
</reference>
<dbReference type="OrthoDB" id="3234360at2"/>
<dbReference type="GO" id="GO:0004519">
    <property type="term" value="F:endonuclease activity"/>
    <property type="evidence" value="ECO:0007669"/>
    <property type="project" value="UniProtKB-KW"/>
</dbReference>
<keyword evidence="3" id="KW-1185">Reference proteome</keyword>
<feature type="region of interest" description="Disordered" evidence="1">
    <location>
        <begin position="68"/>
        <end position="103"/>
    </location>
</feature>
<keyword evidence="2" id="KW-0378">Hydrolase</keyword>
<dbReference type="EMBL" id="POUD01000024">
    <property type="protein sequence ID" value="PZG20612.1"/>
    <property type="molecule type" value="Genomic_DNA"/>
</dbReference>
<name>A0A2W2E916_9ACTN</name>
<evidence type="ECO:0000313" key="2">
    <source>
        <dbReference type="EMBL" id="PZG20612.1"/>
    </source>
</evidence>
<accession>A0A2W2E916</accession>
<protein>
    <submittedName>
        <fullName evidence="2">HNH endonuclease</fullName>
    </submittedName>
</protein>
<dbReference type="RefSeq" id="WP_111177981.1">
    <property type="nucleotide sequence ID" value="NZ_POUD01000024.1"/>
</dbReference>
<dbReference type="Proteomes" id="UP000249304">
    <property type="component" value="Unassembled WGS sequence"/>
</dbReference>
<evidence type="ECO:0000313" key="3">
    <source>
        <dbReference type="Proteomes" id="UP000249304"/>
    </source>
</evidence>
<dbReference type="AlphaFoldDB" id="A0A2W2E916"/>
<comment type="caution">
    <text evidence="2">The sequence shown here is derived from an EMBL/GenBank/DDBJ whole genome shotgun (WGS) entry which is preliminary data.</text>
</comment>
<organism evidence="2 3">
    <name type="scientific">Nonomuraea aridisoli</name>
    <dbReference type="NCBI Taxonomy" id="2070368"/>
    <lineage>
        <taxon>Bacteria</taxon>
        <taxon>Bacillati</taxon>
        <taxon>Actinomycetota</taxon>
        <taxon>Actinomycetes</taxon>
        <taxon>Streptosporangiales</taxon>
        <taxon>Streptosporangiaceae</taxon>
        <taxon>Nonomuraea</taxon>
    </lineage>
</organism>
<proteinExistence type="predicted"/>
<evidence type="ECO:0000256" key="1">
    <source>
        <dbReference type="SAM" id="MobiDB-lite"/>
    </source>
</evidence>
<sequence length="103" mass="11653">MPGWKGSTRRHTLPPNWPDIRRAVLRRDGYQCTHIRADTGNRCGERATDVDHLGDRDDHRLQNLAAKCAGHHRRKSSRQGAEAANARRIPRNRPPDPHPGLTA</sequence>
<keyword evidence="2" id="KW-0255">Endonuclease</keyword>
<keyword evidence="2" id="KW-0540">Nuclease</keyword>